<feature type="non-terminal residue" evidence="1">
    <location>
        <position position="239"/>
    </location>
</feature>
<dbReference type="AlphaFoldDB" id="A0A131XLC8"/>
<organism evidence="1">
    <name type="scientific">Hyalomma excavatum</name>
    <dbReference type="NCBI Taxonomy" id="257692"/>
    <lineage>
        <taxon>Eukaryota</taxon>
        <taxon>Metazoa</taxon>
        <taxon>Ecdysozoa</taxon>
        <taxon>Arthropoda</taxon>
        <taxon>Chelicerata</taxon>
        <taxon>Arachnida</taxon>
        <taxon>Acari</taxon>
        <taxon>Parasitiformes</taxon>
        <taxon>Ixodida</taxon>
        <taxon>Ixodoidea</taxon>
        <taxon>Ixodidae</taxon>
        <taxon>Hyalomminae</taxon>
        <taxon>Hyalomma</taxon>
    </lineage>
</organism>
<proteinExistence type="evidence at transcript level"/>
<sequence>AFVMAIMNGGVVSESAISRLAGSLFSQDEKIPLPDRHFSVNVTKGSEEKVFSFNLTNGVFHTATTGGSSRNPGSCKTDTDTDIAVTCQVVTVGWYATYSGLIYGATESRALCAESFNVTITITNNETTDDARDMSVHLNATDGKLGLDVSAVVREFVVVVTTTPPFTNLSIFGGDKGLADNVKSGFDEQVWQVIKPDMKKSLEDEYSDRVKRKINIIFLLTRSLYSSSSDFFISGFITC</sequence>
<dbReference type="EMBL" id="GEFH01002250">
    <property type="protein sequence ID" value="JAP66331.1"/>
    <property type="molecule type" value="mRNA"/>
</dbReference>
<evidence type="ECO:0000313" key="1">
    <source>
        <dbReference type="EMBL" id="JAP66331.1"/>
    </source>
</evidence>
<protein>
    <submittedName>
        <fullName evidence="1">Uncharacterized protein</fullName>
    </submittedName>
</protein>
<name>A0A131XLC8_9ACAR</name>
<reference evidence="1" key="1">
    <citation type="journal article" date="2017" name="Ticks Tick Borne Dis.">
        <title>An insight into the sialome of Hyalomma excavatum.</title>
        <authorList>
            <person name="Ribeiro J.M."/>
            <person name="Slovak M."/>
            <person name="Francischetti I.M."/>
        </authorList>
    </citation>
    <scope>NUCLEOTIDE SEQUENCE</scope>
    <source>
        <strain evidence="1">Samish</strain>
        <tissue evidence="1">Salivary glands</tissue>
    </source>
</reference>
<accession>A0A131XLC8</accession>
<feature type="non-terminal residue" evidence="1">
    <location>
        <position position="1"/>
    </location>
</feature>